<name>A0A4U5NNC3_POPAL</name>
<feature type="transmembrane region" description="Helical" evidence="1">
    <location>
        <begin position="34"/>
        <end position="58"/>
    </location>
</feature>
<evidence type="ECO:0000259" key="2">
    <source>
        <dbReference type="Pfam" id="PF06974"/>
    </source>
</evidence>
<dbReference type="PANTHER" id="PTHR31650">
    <property type="entry name" value="O-ACYLTRANSFERASE (WSD1-LIKE) FAMILY PROTEIN"/>
    <property type="match status" value="1"/>
</dbReference>
<keyword evidence="3" id="KW-0012">Acyltransferase</keyword>
<dbReference type="InterPro" id="IPR045034">
    <property type="entry name" value="O-acyltransferase_WSD1-like"/>
</dbReference>
<keyword evidence="1" id="KW-0812">Transmembrane</keyword>
<evidence type="ECO:0000256" key="1">
    <source>
        <dbReference type="SAM" id="Phobius"/>
    </source>
</evidence>
<dbReference type="GO" id="GO:0005886">
    <property type="term" value="C:plasma membrane"/>
    <property type="evidence" value="ECO:0007669"/>
    <property type="project" value="TreeGrafter"/>
</dbReference>
<comment type="caution">
    <text evidence="3">The sequence shown here is derived from an EMBL/GenBank/DDBJ whole genome shotgun (WGS) entry which is preliminary data.</text>
</comment>
<keyword evidence="3" id="KW-0808">Transferase</keyword>
<organism evidence="3">
    <name type="scientific">Populus alba</name>
    <name type="common">White poplar</name>
    <dbReference type="NCBI Taxonomy" id="43335"/>
    <lineage>
        <taxon>Eukaryota</taxon>
        <taxon>Viridiplantae</taxon>
        <taxon>Streptophyta</taxon>
        <taxon>Embryophyta</taxon>
        <taxon>Tracheophyta</taxon>
        <taxon>Spermatophyta</taxon>
        <taxon>Magnoliopsida</taxon>
        <taxon>eudicotyledons</taxon>
        <taxon>Gunneridae</taxon>
        <taxon>Pentapetalae</taxon>
        <taxon>rosids</taxon>
        <taxon>fabids</taxon>
        <taxon>Malpighiales</taxon>
        <taxon>Salicaceae</taxon>
        <taxon>Saliceae</taxon>
        <taxon>Populus</taxon>
    </lineage>
</organism>
<evidence type="ECO:0000313" key="3">
    <source>
        <dbReference type="EMBL" id="TKR84456.1"/>
    </source>
</evidence>
<dbReference type="PANTHER" id="PTHR31650:SF38">
    <property type="entry name" value="O-ACYLTRANSFERASE WSD1-LIKE"/>
    <property type="match status" value="1"/>
</dbReference>
<keyword evidence="1" id="KW-1133">Transmembrane helix</keyword>
<feature type="domain" description="O-acyltransferase WSD1 C-terminal" evidence="2">
    <location>
        <begin position="156"/>
        <end position="281"/>
    </location>
</feature>
<dbReference type="Pfam" id="PF06974">
    <property type="entry name" value="WS_DGAT_C"/>
    <property type="match status" value="1"/>
</dbReference>
<reference evidence="3" key="1">
    <citation type="submission" date="2018-10" db="EMBL/GenBank/DDBJ databases">
        <title>Population genomic analysis revealed the cold adaptation of white poplar.</title>
        <authorList>
            <person name="Liu Y.-J."/>
        </authorList>
    </citation>
    <scope>NUCLEOTIDE SEQUENCE [LARGE SCALE GENOMIC DNA]</scope>
    <source>
        <strain evidence="3">PAL-ZL1</strain>
    </source>
</reference>
<dbReference type="AlphaFoldDB" id="A0A4U5NNC3"/>
<dbReference type="EMBL" id="RCHU01001004">
    <property type="protein sequence ID" value="TKR84456.1"/>
    <property type="molecule type" value="Genomic_DNA"/>
</dbReference>
<accession>A0A4U5NNC3</accession>
<keyword evidence="1" id="KW-0472">Membrane</keyword>
<sequence length="295" mass="32847">MCESDPDAFPTLPISKKQKPCSSGGGLLQHFIKLFSVLLIYWNTLVDVVMFLITIFFLDDTKTPLKGPLGVGSTPRRIVHRTTINDVMVGVTQAALSRYLNRKYGKNKKDGGVAEGNSNLPKNIRLRATSFVNLRPYLGNEGVAEKTKSSSNVRLGNLIGYVLFPFTIALREDALDYVRSAKATGKRKKASLEAIYTYFMAKTFLKLFGTKLASFPTQTTLWFSNVAGPSEEITLYGHQALMIHIVSYANKMNIILSVDEGIVPDPHQLCDDLEEFLKLIKDAVIYKGLVDCHVY</sequence>
<dbReference type="GO" id="GO:0008374">
    <property type="term" value="F:O-acyltransferase activity"/>
    <property type="evidence" value="ECO:0007669"/>
    <property type="project" value="InterPro"/>
</dbReference>
<dbReference type="GO" id="GO:0019432">
    <property type="term" value="P:triglyceride biosynthetic process"/>
    <property type="evidence" value="ECO:0007669"/>
    <property type="project" value="TreeGrafter"/>
</dbReference>
<proteinExistence type="predicted"/>
<gene>
    <name evidence="3" type="ORF">D5086_0000257360</name>
</gene>
<protein>
    <submittedName>
        <fullName evidence="3">O-acyltransferase WSD1-like isoform X1</fullName>
    </submittedName>
</protein>
<dbReference type="InterPro" id="IPR009721">
    <property type="entry name" value="O-acyltransferase_WSD1_C"/>
</dbReference>